<dbReference type="AlphaFoldDB" id="A0A8T0AFP7"/>
<gene>
    <name evidence="2" type="ORF">HF521_011816</name>
</gene>
<evidence type="ECO:0000259" key="1">
    <source>
        <dbReference type="Pfam" id="PF00171"/>
    </source>
</evidence>
<keyword evidence="3" id="KW-1185">Reference proteome</keyword>
<dbReference type="InterPro" id="IPR015590">
    <property type="entry name" value="Aldehyde_DH_dom"/>
</dbReference>
<organism evidence="2 3">
    <name type="scientific">Silurus meridionalis</name>
    <name type="common">Southern catfish</name>
    <name type="synonym">Silurus soldatovi meridionalis</name>
    <dbReference type="NCBI Taxonomy" id="175797"/>
    <lineage>
        <taxon>Eukaryota</taxon>
        <taxon>Metazoa</taxon>
        <taxon>Chordata</taxon>
        <taxon>Craniata</taxon>
        <taxon>Vertebrata</taxon>
        <taxon>Euteleostomi</taxon>
        <taxon>Actinopterygii</taxon>
        <taxon>Neopterygii</taxon>
        <taxon>Teleostei</taxon>
        <taxon>Ostariophysi</taxon>
        <taxon>Siluriformes</taxon>
        <taxon>Siluridae</taxon>
        <taxon>Silurus</taxon>
    </lineage>
</organism>
<feature type="domain" description="Aldehyde dehydrogenase" evidence="1">
    <location>
        <begin position="496"/>
        <end position="696"/>
    </location>
</feature>
<dbReference type="InterPro" id="IPR016162">
    <property type="entry name" value="Ald_DH_N"/>
</dbReference>
<comment type="caution">
    <text evidence="2">The sequence shown here is derived from an EMBL/GenBank/DDBJ whole genome shotgun (WGS) entry which is preliminary data.</text>
</comment>
<dbReference type="Pfam" id="PF00171">
    <property type="entry name" value="Aldedh"/>
    <property type="match status" value="2"/>
</dbReference>
<reference evidence="2" key="1">
    <citation type="submission" date="2020-08" db="EMBL/GenBank/DDBJ databases">
        <title>Chromosome-level assembly of Southern catfish (Silurus meridionalis) provides insights into visual adaptation to the nocturnal and benthic lifestyles.</title>
        <authorList>
            <person name="Zhang Y."/>
            <person name="Wang D."/>
            <person name="Peng Z."/>
        </authorList>
    </citation>
    <scope>NUCLEOTIDE SEQUENCE</scope>
    <source>
        <strain evidence="2">SWU-2019-XX</strain>
        <tissue evidence="2">Muscle</tissue>
    </source>
</reference>
<dbReference type="PANTHER" id="PTHR11699">
    <property type="entry name" value="ALDEHYDE DEHYDROGENASE-RELATED"/>
    <property type="match status" value="1"/>
</dbReference>
<dbReference type="InterPro" id="IPR016163">
    <property type="entry name" value="Ald_DH_C"/>
</dbReference>
<dbReference type="Proteomes" id="UP000606274">
    <property type="component" value="Unassembled WGS sequence"/>
</dbReference>
<name>A0A8T0AFP7_SILME</name>
<dbReference type="InterPro" id="IPR016161">
    <property type="entry name" value="Ald_DH/histidinol_DH"/>
</dbReference>
<dbReference type="Gene3D" id="3.40.605.10">
    <property type="entry name" value="Aldehyde Dehydrogenase, Chain A, domain 1"/>
    <property type="match status" value="2"/>
</dbReference>
<dbReference type="Gene3D" id="3.40.309.10">
    <property type="entry name" value="Aldehyde Dehydrogenase, Chain A, domain 2"/>
    <property type="match status" value="1"/>
</dbReference>
<accession>A0A8T0AFP7</accession>
<evidence type="ECO:0000313" key="2">
    <source>
        <dbReference type="EMBL" id="KAF7690012.1"/>
    </source>
</evidence>
<dbReference type="SUPFAM" id="SSF53720">
    <property type="entry name" value="ALDH-like"/>
    <property type="match status" value="2"/>
</dbReference>
<proteinExistence type="predicted"/>
<dbReference type="EMBL" id="JABFDY010000023">
    <property type="protein sequence ID" value="KAF7690012.1"/>
    <property type="molecule type" value="Genomic_DNA"/>
</dbReference>
<dbReference type="GO" id="GO:0016620">
    <property type="term" value="F:oxidoreductase activity, acting on the aldehyde or oxo group of donors, NAD or NADP as acceptor"/>
    <property type="evidence" value="ECO:0007669"/>
    <property type="project" value="InterPro"/>
</dbReference>
<feature type="domain" description="Aldehyde dehydrogenase" evidence="1">
    <location>
        <begin position="35"/>
        <end position="454"/>
    </location>
</feature>
<sequence>MELGPSNAGSTVTAQSWLEQHSRSLGLFIDGKFVHPENRETLTLSDSKGEKVCSILCANDEDILSCSSSAAAGFKVWKELSDAQRAKVLLRLGSALQGYSQCVCEVCDLCQTPGSATPLIRLAQYYTGWAQLRHTLLPEWTPRGVVAVVMSDDAFFYSMWLKVIPALAVGNAVIVVPGVQMAPPTLLLAQLFMKAGLPAGVLNVVTGNESVGVRVAQRSLINYISYSGSTQYGELLVKQVAGRGVPVSLSLSVCSVCPFIIFESADVDSAVDGLMEAAFKNYTEWRWVVCVQESVYDAVMEKLKFRMFGMKCVHVRDECERARVDAAVHEAEQQGAMACPPPSSGCVYPPTVVCNIAPSCPLVVSPPPGPALPLLSFRSAAEGVALGNCRPQGRAASIWTEDLTLALETAKSLCVGLVCVNTCSVTDPLLPQSGRRESGTCTDGGREGLFQFLSASVAPPFLSQSLWTTPSLELQHPRGRVCKADSGCSRSVHAPGGAVLAHCPDGGRKDVRNAVEAALKVQPGWMKKSPASRALALYSLSDCLDKRKQNMAASVHRQTGVSIEEAVQEVELSISRLSDWAALCDKQNGHIPVLPQTGSSVSTPEALGVVGVVLPDTKPLLSMVSVLGATVSVGNAVIIVTSEKFPLPALDFISVLQASEVTAGVVSVISGGKDQLTQALANHNEIQAVWYWGSAEHCSPLKRLWLHCEEEEDENGRKFWTKPSFSMQEEMWRECVKTGILHQILFYHLYLFCDVASSTPSPWHRVLYTLSVASCPLRPLRDVASSRLSVASCPLYPLRRVVSSTPLRDAALTPLRDAVLTPLRGIVSSIPLRRVVSSTPLRDAALTPLRDVASSRLSVRSRPLCPLRDAALTPLREVAFHASP</sequence>
<protein>
    <recommendedName>
        <fullName evidence="1">Aldehyde dehydrogenase domain-containing protein</fullName>
    </recommendedName>
</protein>
<evidence type="ECO:0000313" key="3">
    <source>
        <dbReference type="Proteomes" id="UP000606274"/>
    </source>
</evidence>